<dbReference type="InterPro" id="IPR005325">
    <property type="entry name" value="DUF308_memb"/>
</dbReference>
<keyword evidence="1" id="KW-0472">Membrane</keyword>
<keyword evidence="3" id="KW-1185">Reference proteome</keyword>
<keyword evidence="1" id="KW-1133">Transmembrane helix</keyword>
<keyword evidence="1" id="KW-0812">Transmembrane</keyword>
<dbReference type="PANTHER" id="PTHR34989:SF1">
    <property type="entry name" value="PROTEIN HDED"/>
    <property type="match status" value="1"/>
</dbReference>
<feature type="transmembrane region" description="Helical" evidence="1">
    <location>
        <begin position="48"/>
        <end position="70"/>
    </location>
</feature>
<accession>A0ABY4X7T8</accession>
<feature type="transmembrane region" description="Helical" evidence="1">
    <location>
        <begin position="135"/>
        <end position="156"/>
    </location>
</feature>
<evidence type="ECO:0000313" key="3">
    <source>
        <dbReference type="Proteomes" id="UP001056937"/>
    </source>
</evidence>
<organism evidence="2 3">
    <name type="scientific">Sphingomonas morindae</name>
    <dbReference type="NCBI Taxonomy" id="1541170"/>
    <lineage>
        <taxon>Bacteria</taxon>
        <taxon>Pseudomonadati</taxon>
        <taxon>Pseudomonadota</taxon>
        <taxon>Alphaproteobacteria</taxon>
        <taxon>Sphingomonadales</taxon>
        <taxon>Sphingomonadaceae</taxon>
        <taxon>Sphingomonas</taxon>
    </lineage>
</organism>
<dbReference type="Proteomes" id="UP001056937">
    <property type="component" value="Chromosome 1"/>
</dbReference>
<feature type="transmembrane region" description="Helical" evidence="1">
    <location>
        <begin position="82"/>
        <end position="100"/>
    </location>
</feature>
<dbReference type="EMBL" id="CP084930">
    <property type="protein sequence ID" value="USI73019.1"/>
    <property type="molecule type" value="Genomic_DNA"/>
</dbReference>
<name>A0ABY4X7T8_9SPHN</name>
<proteinExistence type="predicted"/>
<sequence length="190" mass="19195">MAITTDPSAPTVAGLAGPPSAWGWVVASGAVLILAGLAALAAPGAASVAVTLFLGWLLVIAGVAGIVMGLRTRRAHQRSLDLLYGGVSLLVGLIAVFNPIAGAASFALAFALWLGLRGVFELVGASRSAGSLRTVLILAGLANLLLAVLLIANFPYPALTVLGLFVGLSFLFSGVVSLLAGFQLRRIAHS</sequence>
<protein>
    <submittedName>
        <fullName evidence="2">DUF308 domain-containing protein</fullName>
    </submittedName>
</protein>
<evidence type="ECO:0000256" key="1">
    <source>
        <dbReference type="SAM" id="Phobius"/>
    </source>
</evidence>
<dbReference type="PANTHER" id="PTHR34989">
    <property type="entry name" value="PROTEIN HDED"/>
    <property type="match status" value="1"/>
</dbReference>
<dbReference type="Pfam" id="PF03729">
    <property type="entry name" value="DUF308"/>
    <property type="match status" value="2"/>
</dbReference>
<feature type="transmembrane region" description="Helical" evidence="1">
    <location>
        <begin position="162"/>
        <end position="182"/>
    </location>
</feature>
<evidence type="ECO:0000313" key="2">
    <source>
        <dbReference type="EMBL" id="USI73019.1"/>
    </source>
</evidence>
<dbReference type="InterPro" id="IPR052712">
    <property type="entry name" value="Acid_resist_chaperone_HdeD"/>
</dbReference>
<reference evidence="2" key="1">
    <citation type="journal article" date="2022" name="Toxins">
        <title>Genomic Analysis of Sphingopyxis sp. USTB-05 for Biodegrading Cyanobacterial Hepatotoxins.</title>
        <authorList>
            <person name="Liu C."/>
            <person name="Xu Q."/>
            <person name="Zhao Z."/>
            <person name="Zhang H."/>
            <person name="Liu X."/>
            <person name="Yin C."/>
            <person name="Liu Y."/>
            <person name="Yan H."/>
        </authorList>
    </citation>
    <scope>NUCLEOTIDE SEQUENCE</scope>
    <source>
        <strain evidence="2">NBD5</strain>
    </source>
</reference>
<feature type="transmembrane region" description="Helical" evidence="1">
    <location>
        <begin position="21"/>
        <end position="42"/>
    </location>
</feature>
<dbReference type="RefSeq" id="WP_252166830.1">
    <property type="nucleotide sequence ID" value="NZ_CP084930.1"/>
</dbReference>
<gene>
    <name evidence="2" type="ORF">LHA26_00635</name>
</gene>